<reference evidence="6 7" key="1">
    <citation type="submission" date="2024-03" db="EMBL/GenBank/DDBJ databases">
        <title>Novel species of the genus Variovorax.</title>
        <authorList>
            <person name="Liu Q."/>
            <person name="Xin Y.-H."/>
        </authorList>
    </citation>
    <scope>NUCLEOTIDE SEQUENCE [LARGE SCALE GENOMIC DNA]</scope>
    <source>
        <strain evidence="6 7">KACC 18899</strain>
    </source>
</reference>
<evidence type="ECO:0000256" key="1">
    <source>
        <dbReference type="ARBA" id="ARBA00023015"/>
    </source>
</evidence>
<dbReference type="PANTHER" id="PTHR30136">
    <property type="entry name" value="HELIX-TURN-HELIX TRANSCRIPTIONAL REGULATOR, ICLR FAMILY"/>
    <property type="match status" value="1"/>
</dbReference>
<accession>A0ABU8VLW3</accession>
<organism evidence="6 7">
    <name type="scientific">Variovorax ureilyticus</name>
    <dbReference type="NCBI Taxonomy" id="1836198"/>
    <lineage>
        <taxon>Bacteria</taxon>
        <taxon>Pseudomonadati</taxon>
        <taxon>Pseudomonadota</taxon>
        <taxon>Betaproteobacteria</taxon>
        <taxon>Burkholderiales</taxon>
        <taxon>Comamonadaceae</taxon>
        <taxon>Variovorax</taxon>
    </lineage>
</organism>
<dbReference type="InterPro" id="IPR036388">
    <property type="entry name" value="WH-like_DNA-bd_sf"/>
</dbReference>
<dbReference type="Pfam" id="PF09339">
    <property type="entry name" value="HTH_IclR"/>
    <property type="match status" value="1"/>
</dbReference>
<dbReference type="Gene3D" id="1.10.10.10">
    <property type="entry name" value="Winged helix-like DNA-binding domain superfamily/Winged helix DNA-binding domain"/>
    <property type="match status" value="1"/>
</dbReference>
<evidence type="ECO:0000313" key="6">
    <source>
        <dbReference type="EMBL" id="MEJ8814647.1"/>
    </source>
</evidence>
<feature type="domain" description="IclR-ED" evidence="5">
    <location>
        <begin position="71"/>
        <end position="252"/>
    </location>
</feature>
<feature type="domain" description="HTH iclR-type" evidence="4">
    <location>
        <begin position="8"/>
        <end position="70"/>
    </location>
</feature>
<dbReference type="InterPro" id="IPR036390">
    <property type="entry name" value="WH_DNA-bd_sf"/>
</dbReference>
<keyword evidence="2" id="KW-0238">DNA-binding</keyword>
<keyword evidence="7" id="KW-1185">Reference proteome</keyword>
<dbReference type="InterPro" id="IPR014757">
    <property type="entry name" value="Tscrpt_reg_IclR_C"/>
</dbReference>
<keyword evidence="1" id="KW-0805">Transcription regulation</keyword>
<dbReference type="PANTHER" id="PTHR30136:SF33">
    <property type="entry name" value="TRANSCRIPTIONAL REGULATORY PROTEIN"/>
    <property type="match status" value="1"/>
</dbReference>
<gene>
    <name evidence="6" type="ORF">WKW77_26475</name>
</gene>
<name>A0ABU8VLW3_9BURK</name>
<dbReference type="EMBL" id="JBBKZU010000014">
    <property type="protein sequence ID" value="MEJ8814647.1"/>
    <property type="molecule type" value="Genomic_DNA"/>
</dbReference>
<dbReference type="PROSITE" id="PS51078">
    <property type="entry name" value="ICLR_ED"/>
    <property type="match status" value="1"/>
</dbReference>
<proteinExistence type="predicted"/>
<evidence type="ECO:0000256" key="2">
    <source>
        <dbReference type="ARBA" id="ARBA00023125"/>
    </source>
</evidence>
<dbReference type="InterPro" id="IPR005471">
    <property type="entry name" value="Tscrpt_reg_IclR_N"/>
</dbReference>
<dbReference type="InterPro" id="IPR029016">
    <property type="entry name" value="GAF-like_dom_sf"/>
</dbReference>
<protein>
    <submittedName>
        <fullName evidence="6">Helix-turn-helix domain-containing protein</fullName>
    </submittedName>
</protein>
<dbReference type="RefSeq" id="WP_340359877.1">
    <property type="nucleotide sequence ID" value="NZ_JBBKZU010000014.1"/>
</dbReference>
<keyword evidence="3" id="KW-0804">Transcription</keyword>
<evidence type="ECO:0000259" key="4">
    <source>
        <dbReference type="PROSITE" id="PS51077"/>
    </source>
</evidence>
<dbReference type="SUPFAM" id="SSF55781">
    <property type="entry name" value="GAF domain-like"/>
    <property type="match status" value="1"/>
</dbReference>
<dbReference type="SUPFAM" id="SSF46785">
    <property type="entry name" value="Winged helix' DNA-binding domain"/>
    <property type="match status" value="1"/>
</dbReference>
<sequence>MDKDGDFVNSLARGFRILTCFTASEEELGNGVIARRSGLAPATVARLTHTLTELGYLRSVPLRRTYALTPKVLAIAHPLLAALPERALLRPHIHQLTAESGGSVCVAVADRLNVVYVEVSRGINAEQLPDIGTQRHLFECSSGRALFASSKAAARDALLHQMCLAEPERSEHLRDSARSAVEQYERYGMCHMVSLLVPEWSGVAMPLTGFHGRQIAISIGMRTKSILPADLISQVGSQLATTVSHIKDSIHAAALRADHVI</sequence>
<dbReference type="InterPro" id="IPR050707">
    <property type="entry name" value="HTH_MetabolicPath_Reg"/>
</dbReference>
<evidence type="ECO:0000259" key="5">
    <source>
        <dbReference type="PROSITE" id="PS51078"/>
    </source>
</evidence>
<dbReference type="Gene3D" id="3.30.450.40">
    <property type="match status" value="1"/>
</dbReference>
<comment type="caution">
    <text evidence="6">The sequence shown here is derived from an EMBL/GenBank/DDBJ whole genome shotgun (WGS) entry which is preliminary data.</text>
</comment>
<dbReference type="Pfam" id="PF01614">
    <property type="entry name" value="IclR_C"/>
    <property type="match status" value="1"/>
</dbReference>
<evidence type="ECO:0000256" key="3">
    <source>
        <dbReference type="ARBA" id="ARBA00023163"/>
    </source>
</evidence>
<evidence type="ECO:0000313" key="7">
    <source>
        <dbReference type="Proteomes" id="UP001365846"/>
    </source>
</evidence>
<dbReference type="Proteomes" id="UP001365846">
    <property type="component" value="Unassembled WGS sequence"/>
</dbReference>
<dbReference type="PROSITE" id="PS51077">
    <property type="entry name" value="HTH_ICLR"/>
    <property type="match status" value="1"/>
</dbReference>
<dbReference type="SMART" id="SM00346">
    <property type="entry name" value="HTH_ICLR"/>
    <property type="match status" value="1"/>
</dbReference>